<evidence type="ECO:0000313" key="2">
    <source>
        <dbReference type="Proteomes" id="UP000887565"/>
    </source>
</evidence>
<protein>
    <submittedName>
        <fullName evidence="3">Conserved oligomeric Golgi complex subunit 4</fullName>
    </submittedName>
</protein>
<dbReference type="GO" id="GO:0017119">
    <property type="term" value="C:Golgi transport complex"/>
    <property type="evidence" value="ECO:0007669"/>
    <property type="project" value="TreeGrafter"/>
</dbReference>
<dbReference type="WBParaSite" id="nRc.2.0.1.t30553-RA">
    <property type="protein sequence ID" value="nRc.2.0.1.t30553-RA"/>
    <property type="gene ID" value="nRc.2.0.1.g30553"/>
</dbReference>
<sequence length="235" mass="26569">METWPKINFNFQAEISKLKDQLNESCRREKELDDHIKSTLSENADLPKQLDLIFSRVKSRLAVAESDSKQLDALLNLTSSLADNVSGQVRELDLCKSRVVECLQRVEDALDLRFCTEGVRSAMANEDYEQAASHVHRFLSLDNSVVGLRNLSLLSDDEKDQEHPVESLEHQLAVMKKATDDLKQILAAKFDEALQGRDVASMERFFKLFPFLGQHDLGLKKFGAYLKSQIADAVS</sequence>
<dbReference type="InterPro" id="IPR048680">
    <property type="entry name" value="COG4_N"/>
</dbReference>
<dbReference type="Pfam" id="PF20663">
    <property type="entry name" value="COG4_N"/>
    <property type="match status" value="1"/>
</dbReference>
<organism evidence="2 3">
    <name type="scientific">Romanomermis culicivorax</name>
    <name type="common">Nematode worm</name>
    <dbReference type="NCBI Taxonomy" id="13658"/>
    <lineage>
        <taxon>Eukaryota</taxon>
        <taxon>Metazoa</taxon>
        <taxon>Ecdysozoa</taxon>
        <taxon>Nematoda</taxon>
        <taxon>Enoplea</taxon>
        <taxon>Dorylaimia</taxon>
        <taxon>Mermithida</taxon>
        <taxon>Mermithoidea</taxon>
        <taxon>Mermithidae</taxon>
        <taxon>Romanomermis</taxon>
    </lineage>
</organism>
<dbReference type="PANTHER" id="PTHR24016">
    <property type="entry name" value="CONSERVED OLIGOMERIC GOLGI COMPLEX SUBUNIT 4"/>
    <property type="match status" value="1"/>
</dbReference>
<accession>A0A915JWU2</accession>
<dbReference type="AlphaFoldDB" id="A0A915JWU2"/>
<dbReference type="GO" id="GO:0006890">
    <property type="term" value="P:retrograde vesicle-mediated transport, Golgi to endoplasmic reticulum"/>
    <property type="evidence" value="ECO:0007669"/>
    <property type="project" value="TreeGrafter"/>
</dbReference>
<dbReference type="OMA" id="PMIHESE"/>
<dbReference type="GO" id="GO:0007030">
    <property type="term" value="P:Golgi organization"/>
    <property type="evidence" value="ECO:0007669"/>
    <property type="project" value="TreeGrafter"/>
</dbReference>
<keyword evidence="2" id="KW-1185">Reference proteome</keyword>
<feature type="domain" description="Conserved oligomeric Golgi complex subunit 4 N-terminal" evidence="1">
    <location>
        <begin position="56"/>
        <end position="146"/>
    </location>
</feature>
<dbReference type="InterPro" id="IPR048682">
    <property type="entry name" value="COG4"/>
</dbReference>
<evidence type="ECO:0000313" key="3">
    <source>
        <dbReference type="WBParaSite" id="nRc.2.0.1.t30553-RA"/>
    </source>
</evidence>
<dbReference type="PANTHER" id="PTHR24016:SF0">
    <property type="entry name" value="CONSERVED OLIGOMERIC GOLGI COMPLEX SUBUNIT 4"/>
    <property type="match status" value="1"/>
</dbReference>
<reference evidence="3" key="1">
    <citation type="submission" date="2022-11" db="UniProtKB">
        <authorList>
            <consortium name="WormBaseParasite"/>
        </authorList>
    </citation>
    <scope>IDENTIFICATION</scope>
</reference>
<proteinExistence type="predicted"/>
<name>A0A915JWU2_ROMCU</name>
<evidence type="ECO:0000259" key="1">
    <source>
        <dbReference type="Pfam" id="PF20663"/>
    </source>
</evidence>
<dbReference type="Proteomes" id="UP000887565">
    <property type="component" value="Unplaced"/>
</dbReference>